<dbReference type="HAMAP" id="MF_00902">
    <property type="entry name" value="TatC"/>
    <property type="match status" value="1"/>
</dbReference>
<reference evidence="6" key="1">
    <citation type="submission" date="2019-08" db="EMBL/GenBank/DDBJ databases">
        <authorList>
            <person name="Kucharzyk K."/>
            <person name="Murdoch R.W."/>
            <person name="Higgins S."/>
            <person name="Loffler F."/>
        </authorList>
    </citation>
    <scope>NUCLEOTIDE SEQUENCE</scope>
</reference>
<gene>
    <name evidence="6" type="primary">tatC_16</name>
    <name evidence="6" type="ORF">SDC9_109504</name>
</gene>
<evidence type="ECO:0000256" key="4">
    <source>
        <dbReference type="ARBA" id="ARBA00023136"/>
    </source>
</evidence>
<evidence type="ECO:0000313" key="6">
    <source>
        <dbReference type="EMBL" id="MPM62627.1"/>
    </source>
</evidence>
<sequence length="250" mass="27960">MSELTTQSQEEDIIMTPTPEKGEMSLVDHLQELRRRIITIVIAIAIGSGAAYFYAQEIVHFITAPAGKLYYLNPAEAFFTYLKVSFFVGFLLVLPIVLYHVWAFVVPALTTTERKSTVILLPASVLLFFAGLAFSYYFVLPAGIKFFLGFATEDLQPLFSLGQYLSFVISFLLPFGFIFELPLFVLVMAKLGIIGSEFLKAKRKIVIVGTFIIGAVISPTPDVFSQSMIAIPMIILYEISILIVKYVLRK</sequence>
<comment type="caution">
    <text evidence="6">The sequence shown here is derived from an EMBL/GenBank/DDBJ whole genome shotgun (WGS) entry which is preliminary data.</text>
</comment>
<comment type="subcellular location">
    <subcellularLocation>
        <location evidence="1">Membrane</location>
        <topology evidence="1">Multi-pass membrane protein</topology>
    </subcellularLocation>
</comment>
<organism evidence="6">
    <name type="scientific">bioreactor metagenome</name>
    <dbReference type="NCBI Taxonomy" id="1076179"/>
    <lineage>
        <taxon>unclassified sequences</taxon>
        <taxon>metagenomes</taxon>
        <taxon>ecological metagenomes</taxon>
    </lineage>
</organism>
<dbReference type="Pfam" id="PF00902">
    <property type="entry name" value="TatC"/>
    <property type="match status" value="1"/>
</dbReference>
<dbReference type="PANTHER" id="PTHR30371">
    <property type="entry name" value="SEC-INDEPENDENT PROTEIN TRANSLOCASE PROTEIN TATC"/>
    <property type="match status" value="1"/>
</dbReference>
<feature type="transmembrane region" description="Helical" evidence="5">
    <location>
        <begin position="227"/>
        <end position="248"/>
    </location>
</feature>
<feature type="transmembrane region" description="Helical" evidence="5">
    <location>
        <begin position="118"/>
        <end position="144"/>
    </location>
</feature>
<keyword evidence="3 5" id="KW-1133">Transmembrane helix</keyword>
<dbReference type="InterPro" id="IPR002033">
    <property type="entry name" value="TatC"/>
</dbReference>
<evidence type="ECO:0000256" key="1">
    <source>
        <dbReference type="ARBA" id="ARBA00004141"/>
    </source>
</evidence>
<evidence type="ECO:0000256" key="3">
    <source>
        <dbReference type="ARBA" id="ARBA00022989"/>
    </source>
</evidence>
<feature type="transmembrane region" description="Helical" evidence="5">
    <location>
        <begin position="164"/>
        <end position="193"/>
    </location>
</feature>
<feature type="transmembrane region" description="Helical" evidence="5">
    <location>
        <begin position="37"/>
        <end position="55"/>
    </location>
</feature>
<dbReference type="PANTHER" id="PTHR30371:SF0">
    <property type="entry name" value="SEC-INDEPENDENT PROTEIN TRANSLOCASE PROTEIN TATC, CHLOROPLASTIC-RELATED"/>
    <property type="match status" value="1"/>
</dbReference>
<evidence type="ECO:0000256" key="2">
    <source>
        <dbReference type="ARBA" id="ARBA00022692"/>
    </source>
</evidence>
<feature type="transmembrane region" description="Helical" evidence="5">
    <location>
        <begin position="84"/>
        <end position="106"/>
    </location>
</feature>
<feature type="transmembrane region" description="Helical" evidence="5">
    <location>
        <begin position="205"/>
        <end position="221"/>
    </location>
</feature>
<dbReference type="GO" id="GO:0043953">
    <property type="term" value="P:protein transport by the Tat complex"/>
    <property type="evidence" value="ECO:0007669"/>
    <property type="project" value="TreeGrafter"/>
</dbReference>
<dbReference type="GO" id="GO:0065002">
    <property type="term" value="P:intracellular protein transmembrane transport"/>
    <property type="evidence" value="ECO:0007669"/>
    <property type="project" value="TreeGrafter"/>
</dbReference>
<dbReference type="GO" id="GO:0033281">
    <property type="term" value="C:TAT protein transport complex"/>
    <property type="evidence" value="ECO:0007669"/>
    <property type="project" value="TreeGrafter"/>
</dbReference>
<evidence type="ECO:0000256" key="5">
    <source>
        <dbReference type="SAM" id="Phobius"/>
    </source>
</evidence>
<dbReference type="EMBL" id="VSSQ01018965">
    <property type="protein sequence ID" value="MPM62627.1"/>
    <property type="molecule type" value="Genomic_DNA"/>
</dbReference>
<dbReference type="AlphaFoldDB" id="A0A645BBC3"/>
<protein>
    <submittedName>
        <fullName evidence="6">Sec-independent protein translocase protein TatC</fullName>
    </submittedName>
</protein>
<dbReference type="GO" id="GO:0009977">
    <property type="term" value="F:proton motive force dependent protein transmembrane transporter activity"/>
    <property type="evidence" value="ECO:0007669"/>
    <property type="project" value="TreeGrafter"/>
</dbReference>
<dbReference type="NCBIfam" id="TIGR00945">
    <property type="entry name" value="tatC"/>
    <property type="match status" value="1"/>
</dbReference>
<keyword evidence="4 5" id="KW-0472">Membrane</keyword>
<dbReference type="PRINTS" id="PR01840">
    <property type="entry name" value="TATCFAMILY"/>
</dbReference>
<keyword evidence="2 5" id="KW-0812">Transmembrane</keyword>
<accession>A0A645BBC3</accession>
<proteinExistence type="inferred from homology"/>
<name>A0A645BBC3_9ZZZZ</name>